<feature type="signal peptide" evidence="5">
    <location>
        <begin position="1"/>
        <end position="31"/>
    </location>
</feature>
<dbReference type="AlphaFoldDB" id="A0A1F7I8Y2"/>
<feature type="domain" description="Carbohydrate-binding module family 96" evidence="6">
    <location>
        <begin position="427"/>
        <end position="582"/>
    </location>
</feature>
<proteinExistence type="predicted"/>
<gene>
    <name evidence="7" type="ORF">A2954_01485</name>
</gene>
<protein>
    <recommendedName>
        <fullName evidence="6">Carbohydrate-binding module family 96 domain-containing protein</fullName>
    </recommendedName>
</protein>
<sequence length="776" mass="83234">MNKFFNKTFKYFLSASFVLSVMLLLASSVNAQTARIFFNPSSATLPPITNIQLMMDVGIRQIGFAKIEFRFDPSVIKLTDEIATIPKMSTIIEKTNRDVANTEGYVKIIVALPPENILNAPAGQFEFAHFPISAYTTLPNLSTSLAILDQNVQIVDMNVTEVPFASETSEIFVNPDTNPSIFAERFESGSLSKWTSCTTDSGDLSVTPEAKYTGGYGMKVLLDDTNSIYCTSEHPNGEKEYKASFFFDFDPAIYTMTNGNLHTIFGGYSGTSTLTLVQRVQLQRASNNYQIRASLLNDGTTWTNTGWFTINDPATNDPHRQIKFDWRSSTAAGANNGGMTLWINGFQVANLTGVDNDQRKIDSVKIGAVAGVKTGTNGPYYIDEFESSRENTVLTHTPTPTPIVTSTPTPIITATPTPTPTPSTGTLTFLPTDDTFVKSDAPTNYFGSNTALKVKSGSVTMNIYLKFNVTGLSGQVQSAKVRLNVSDASSVGGSIFSTSNTYLSSSTPWIESGLNWSNAPAAIGSSHSTVGSAGLNTWVEFAVTPAITGDGIYSFMITSTSSDAVFYKSGEASSNRPELVITLGSGPTPTPTSIITSTPTPTPITTSSPTQTPTPPSLLLTFTPTDDAFVKSDLPDSNFGGNTVLKAKSSAPEILTFLKFNLIGFSGRVQSAKVRLNVSDASPVGGDIYSALNDYFDNSGPWTESGITWNNAPNFAIFPTSSVGNAALNAWVEFDVTSLINGSGIYSFAIESSSTDAVFYKSSEASSSKPELVITL</sequence>
<dbReference type="Pfam" id="PF24517">
    <property type="entry name" value="CBM96"/>
    <property type="match status" value="2"/>
</dbReference>
<feature type="region of interest" description="Disordered" evidence="4">
    <location>
        <begin position="584"/>
        <end position="617"/>
    </location>
</feature>
<evidence type="ECO:0000313" key="7">
    <source>
        <dbReference type="EMBL" id="OGK39820.1"/>
    </source>
</evidence>
<evidence type="ECO:0000256" key="5">
    <source>
        <dbReference type="SAM" id="SignalP"/>
    </source>
</evidence>
<evidence type="ECO:0000256" key="2">
    <source>
        <dbReference type="ARBA" id="ARBA00022525"/>
    </source>
</evidence>
<keyword evidence="2" id="KW-0964">Secreted</keyword>
<evidence type="ECO:0000256" key="1">
    <source>
        <dbReference type="ARBA" id="ARBA00004613"/>
    </source>
</evidence>
<feature type="domain" description="Carbohydrate-binding module family 96" evidence="6">
    <location>
        <begin position="621"/>
        <end position="775"/>
    </location>
</feature>
<comment type="subcellular location">
    <subcellularLocation>
        <location evidence="1">Secreted</location>
    </subcellularLocation>
</comment>
<dbReference type="InterPro" id="IPR055372">
    <property type="entry name" value="CBM96"/>
</dbReference>
<accession>A0A1F7I8Y2</accession>
<dbReference type="Gene3D" id="2.60.120.200">
    <property type="match status" value="1"/>
</dbReference>
<dbReference type="GO" id="GO:0005576">
    <property type="term" value="C:extracellular region"/>
    <property type="evidence" value="ECO:0007669"/>
    <property type="project" value="UniProtKB-SubCell"/>
</dbReference>
<evidence type="ECO:0000256" key="3">
    <source>
        <dbReference type="ARBA" id="ARBA00022729"/>
    </source>
</evidence>
<dbReference type="STRING" id="1802056.A2954_01485"/>
<dbReference type="EMBL" id="MGAG01000036">
    <property type="protein sequence ID" value="OGK39820.1"/>
    <property type="molecule type" value="Genomic_DNA"/>
</dbReference>
<reference evidence="7 8" key="1">
    <citation type="journal article" date="2016" name="Nat. Commun.">
        <title>Thousands of microbial genomes shed light on interconnected biogeochemical processes in an aquifer system.</title>
        <authorList>
            <person name="Anantharaman K."/>
            <person name="Brown C.T."/>
            <person name="Hug L.A."/>
            <person name="Sharon I."/>
            <person name="Castelle C.J."/>
            <person name="Probst A.J."/>
            <person name="Thomas B.C."/>
            <person name="Singh A."/>
            <person name="Wilkins M.J."/>
            <person name="Karaoz U."/>
            <person name="Brodie E.L."/>
            <person name="Williams K.H."/>
            <person name="Hubbard S.S."/>
            <person name="Banfield J.F."/>
        </authorList>
    </citation>
    <scope>NUCLEOTIDE SEQUENCE [LARGE SCALE GENOMIC DNA]</scope>
</reference>
<feature type="chain" id="PRO_5009529324" description="Carbohydrate-binding module family 96 domain-containing protein" evidence="5">
    <location>
        <begin position="32"/>
        <end position="776"/>
    </location>
</feature>
<evidence type="ECO:0000313" key="8">
    <source>
        <dbReference type="Proteomes" id="UP000177698"/>
    </source>
</evidence>
<evidence type="ECO:0000259" key="6">
    <source>
        <dbReference type="Pfam" id="PF24517"/>
    </source>
</evidence>
<dbReference type="Proteomes" id="UP000177698">
    <property type="component" value="Unassembled WGS sequence"/>
</dbReference>
<keyword evidence="3 5" id="KW-0732">Signal</keyword>
<evidence type="ECO:0000256" key="4">
    <source>
        <dbReference type="SAM" id="MobiDB-lite"/>
    </source>
</evidence>
<comment type="caution">
    <text evidence="7">The sequence shown here is derived from an EMBL/GenBank/DDBJ whole genome shotgun (WGS) entry which is preliminary data.</text>
</comment>
<feature type="region of interest" description="Disordered" evidence="4">
    <location>
        <begin position="396"/>
        <end position="425"/>
    </location>
</feature>
<name>A0A1F7I8Y2_9BACT</name>
<organism evidence="7 8">
    <name type="scientific">Candidatus Roizmanbacteria bacterium RIFCSPLOWO2_01_FULL_37_12</name>
    <dbReference type="NCBI Taxonomy" id="1802056"/>
    <lineage>
        <taxon>Bacteria</taxon>
        <taxon>Candidatus Roizmaniibacteriota</taxon>
    </lineage>
</organism>
<dbReference type="NCBIfam" id="NF033679">
    <property type="entry name" value="DNRLRE_dom"/>
    <property type="match status" value="2"/>
</dbReference>